<feature type="region of interest" description="Disordered" evidence="1">
    <location>
        <begin position="333"/>
        <end position="388"/>
    </location>
</feature>
<gene>
    <name evidence="2" type="ORF">L0M14_25295</name>
</gene>
<accession>A0ABY3SH88</accession>
<protein>
    <submittedName>
        <fullName evidence="2">Uncharacterized protein</fullName>
    </submittedName>
</protein>
<sequence length="668" mass="71503">MIDFNNYGVRVTDTSGRSFTSKLSEKKSASVEPGQDQTFRFYSSLPTGESADQLQVEVFRWDSSQSDFMNHLGKLSVAAVAQANEGSAPEEILNLHTLDSTLADDASVSFRLGQSVKASEDGKWYTFTQLSVQNLGSSSLKLPSGLQVRLVDASGLEYTASIADGSDQTLLPKQTGFITVKSEVSKQLADSGLNLEFYYMNQTEEVTLGTMNMGGSFTTVALGDKTGYAGQHDGENLTVKAEKSTYTTQADGIHIQTVVTLTNEGDAVAEIPTFLASYEFGDAGASVSSSDNSARDTYLDPAKSVSYYFNAVLPSGVDPNTAQLVLWEKTSTKSTTTSSSTTSNASSSSASSTTAASSTTGTSTSSTSGTGSSTSSTASSSSSNSSSNQMPVAIFKLSGATVAASGFTAANAYTLGDNLTFADNSVIDKNLDISLVEFHVHENDDLGYKTAIGKYKITNKGSSPVAMPELANELVDSKGNSFTGVRQSSAATQVTPGTSYVVSYSYLLPQSEEDDSFALRVFDDKSVSQGSVTLGDYQVSMQKESDSDTISFYPFQVKFNDYNLSWTYNNGSYTYQLDLELDLQHPDPVIVDSNFSGMEFDLVDAFDRVVGTSAMTFTGENKLISGKQKIVFSSLKEEQGSTSYHVNVYETIQTPNGTAKRLVKQLQY</sequence>
<reference evidence="2 3" key="1">
    <citation type="journal article" date="2024" name="Int. J. Syst. Evol. Microbiol.">
        <title>Paenibacillus hexagrammi sp. nov., a novel bacterium isolated from the gut content of Hexagrammos agrammus.</title>
        <authorList>
            <person name="Jung H.K."/>
            <person name="Kim D.G."/>
            <person name="Zin H."/>
            <person name="Park J."/>
            <person name="Jung H."/>
            <person name="Kim Y.O."/>
            <person name="Kong H.J."/>
            <person name="Kim J.W."/>
            <person name="Kim Y.S."/>
        </authorList>
    </citation>
    <scope>NUCLEOTIDE SEQUENCE [LARGE SCALE GENOMIC DNA]</scope>
    <source>
        <strain evidence="2 3">YPD9-1</strain>
    </source>
</reference>
<dbReference type="RefSeq" id="WP_235119198.1">
    <property type="nucleotide sequence ID" value="NZ_CP090978.1"/>
</dbReference>
<evidence type="ECO:0000313" key="2">
    <source>
        <dbReference type="EMBL" id="UJF32855.1"/>
    </source>
</evidence>
<dbReference type="Proteomes" id="UP001649230">
    <property type="component" value="Chromosome"/>
</dbReference>
<evidence type="ECO:0000256" key="1">
    <source>
        <dbReference type="SAM" id="MobiDB-lite"/>
    </source>
</evidence>
<dbReference type="EMBL" id="CP090978">
    <property type="protein sequence ID" value="UJF32855.1"/>
    <property type="molecule type" value="Genomic_DNA"/>
</dbReference>
<organism evidence="2 3">
    <name type="scientific">Paenibacillus hexagrammi</name>
    <dbReference type="NCBI Taxonomy" id="2908839"/>
    <lineage>
        <taxon>Bacteria</taxon>
        <taxon>Bacillati</taxon>
        <taxon>Bacillota</taxon>
        <taxon>Bacilli</taxon>
        <taxon>Bacillales</taxon>
        <taxon>Paenibacillaceae</taxon>
        <taxon>Paenibacillus</taxon>
    </lineage>
</organism>
<proteinExistence type="predicted"/>
<name>A0ABY3SH88_9BACL</name>
<evidence type="ECO:0000313" key="3">
    <source>
        <dbReference type="Proteomes" id="UP001649230"/>
    </source>
</evidence>
<keyword evidence="3" id="KW-1185">Reference proteome</keyword>